<keyword evidence="2" id="KW-1185">Reference proteome</keyword>
<name>A0ACC1PYJ7_9APHY</name>
<accession>A0ACC1PYJ7</accession>
<sequence length="348" mass="38004">MDDTMVKRMSSLTVGQEHTELKVFLTFQFSGAIGLLAVLLTALFAPKVYRHFTWLNFCISWLIYCISYTLLAFSGQQTRPEPPAYPLCLSQAALIYAAPVLVAMSTFSLVLQLLFTLTNALRPPPKGTQPKELLRNAFLLVSPYILWLGFIIAILVIGTKDPKDVRRSAGLVYCTIKTGTPGNITAVCVAAILLVMVGLDIYIGAVLYKNWRALRGSDRPGQIPFSLILRVAIFSFFCVVGIGCAFVFLSNVSAFAGNTIIALMPLIAFLVFGTQRVSAWAADIFERGVYTCDRVRTSSAYGSSGGVEDALRPLTGPSCPPLFYTCIYPLGRVPTTPCTIAAMTMLFD</sequence>
<reference evidence="1" key="1">
    <citation type="submission" date="2022-08" db="EMBL/GenBank/DDBJ databases">
        <title>Genome Sequence of Pycnoporus sanguineus.</title>
        <authorList>
            <person name="Buettner E."/>
        </authorList>
    </citation>
    <scope>NUCLEOTIDE SEQUENCE</scope>
    <source>
        <strain evidence="1">CG-C14</strain>
    </source>
</reference>
<proteinExistence type="predicted"/>
<comment type="caution">
    <text evidence="1">The sequence shown here is derived from an EMBL/GenBank/DDBJ whole genome shotgun (WGS) entry which is preliminary data.</text>
</comment>
<dbReference type="EMBL" id="JANSHE010001060">
    <property type="protein sequence ID" value="KAJ3004911.1"/>
    <property type="molecule type" value="Genomic_DNA"/>
</dbReference>
<gene>
    <name evidence="1" type="ORF">NUW54_g4580</name>
</gene>
<organism evidence="1 2">
    <name type="scientific">Trametes sanguinea</name>
    <dbReference type="NCBI Taxonomy" id="158606"/>
    <lineage>
        <taxon>Eukaryota</taxon>
        <taxon>Fungi</taxon>
        <taxon>Dikarya</taxon>
        <taxon>Basidiomycota</taxon>
        <taxon>Agaricomycotina</taxon>
        <taxon>Agaricomycetes</taxon>
        <taxon>Polyporales</taxon>
        <taxon>Polyporaceae</taxon>
        <taxon>Trametes</taxon>
    </lineage>
</organism>
<dbReference type="Proteomes" id="UP001144978">
    <property type="component" value="Unassembled WGS sequence"/>
</dbReference>
<protein>
    <submittedName>
        <fullName evidence="1">Uncharacterized protein</fullName>
    </submittedName>
</protein>
<evidence type="ECO:0000313" key="1">
    <source>
        <dbReference type="EMBL" id="KAJ3004911.1"/>
    </source>
</evidence>
<evidence type="ECO:0000313" key="2">
    <source>
        <dbReference type="Proteomes" id="UP001144978"/>
    </source>
</evidence>